<dbReference type="OrthoDB" id="552049at2759"/>
<keyword evidence="2" id="KW-1185">Reference proteome</keyword>
<sequence>MASGIGIIAGRGSSSSWLQLASQRKGEKKKSVNRVGVSCSSSVMDPYKTLRIQPGAFGSEVKKAFRQLAP</sequence>
<reference evidence="2" key="1">
    <citation type="submission" date="2013-09" db="EMBL/GenBank/DDBJ databases">
        <title>Corchorus olitorius genome sequencing.</title>
        <authorList>
            <person name="Alam M."/>
            <person name="Haque M.S."/>
            <person name="Islam M.S."/>
            <person name="Emdad E.M."/>
            <person name="Islam M.M."/>
            <person name="Ahmed B."/>
            <person name="Halim A."/>
            <person name="Hossen Q.M.M."/>
            <person name="Hossain M.Z."/>
            <person name="Ahmed R."/>
            <person name="Khan M.M."/>
            <person name="Islam R."/>
            <person name="Rashid M.M."/>
            <person name="Khan S.A."/>
            <person name="Rahman M.S."/>
            <person name="Alam M."/>
            <person name="Yahiya A.S."/>
            <person name="Khan M.S."/>
            <person name="Azam M.S."/>
            <person name="Haque T."/>
            <person name="Lashkar M.Z.H."/>
            <person name="Akhand A.I."/>
            <person name="Morshed G."/>
            <person name="Roy S."/>
            <person name="Uddin K.S."/>
            <person name="Rabeya T."/>
            <person name="Hossain A.S."/>
            <person name="Chowdhury A."/>
            <person name="Snigdha A.R."/>
            <person name="Mortoza M.S."/>
            <person name="Matin S.A."/>
            <person name="Hoque S.M.E."/>
            <person name="Islam M.K."/>
            <person name="Roy D.K."/>
            <person name="Haider R."/>
            <person name="Moosa M.M."/>
            <person name="Elias S.M."/>
            <person name="Hasan A.M."/>
            <person name="Jahan S."/>
            <person name="Shafiuddin M."/>
            <person name="Mahmood N."/>
            <person name="Shommy N.S."/>
        </authorList>
    </citation>
    <scope>NUCLEOTIDE SEQUENCE [LARGE SCALE GENOMIC DNA]</scope>
    <source>
        <strain evidence="2">cv. O-4</strain>
    </source>
</reference>
<dbReference type="InterPro" id="IPR036869">
    <property type="entry name" value="J_dom_sf"/>
</dbReference>
<name>A0A1R3HIY7_9ROSI</name>
<evidence type="ECO:0000313" key="2">
    <source>
        <dbReference type="Proteomes" id="UP000187203"/>
    </source>
</evidence>
<accession>A0A1R3HIY7</accession>
<dbReference type="STRING" id="93759.A0A1R3HIY7"/>
<dbReference type="AlphaFoldDB" id="A0A1R3HIY7"/>
<comment type="caution">
    <text evidence="1">The sequence shown here is derived from an EMBL/GenBank/DDBJ whole genome shotgun (WGS) entry which is preliminary data.</text>
</comment>
<proteinExistence type="predicted"/>
<dbReference type="SUPFAM" id="SSF46565">
    <property type="entry name" value="Chaperone J-domain"/>
    <property type="match status" value="1"/>
</dbReference>
<dbReference type="Proteomes" id="UP000187203">
    <property type="component" value="Unassembled WGS sequence"/>
</dbReference>
<protein>
    <submittedName>
        <fullName evidence="1">Uncharacterized protein</fullName>
    </submittedName>
</protein>
<organism evidence="1 2">
    <name type="scientific">Corchorus olitorius</name>
    <dbReference type="NCBI Taxonomy" id="93759"/>
    <lineage>
        <taxon>Eukaryota</taxon>
        <taxon>Viridiplantae</taxon>
        <taxon>Streptophyta</taxon>
        <taxon>Embryophyta</taxon>
        <taxon>Tracheophyta</taxon>
        <taxon>Spermatophyta</taxon>
        <taxon>Magnoliopsida</taxon>
        <taxon>eudicotyledons</taxon>
        <taxon>Gunneridae</taxon>
        <taxon>Pentapetalae</taxon>
        <taxon>rosids</taxon>
        <taxon>malvids</taxon>
        <taxon>Malvales</taxon>
        <taxon>Malvaceae</taxon>
        <taxon>Grewioideae</taxon>
        <taxon>Apeibeae</taxon>
        <taxon>Corchorus</taxon>
    </lineage>
</organism>
<gene>
    <name evidence="1" type="ORF">COLO4_28656</name>
</gene>
<dbReference type="EMBL" id="AWUE01020015">
    <property type="protein sequence ID" value="OMO70290.1"/>
    <property type="molecule type" value="Genomic_DNA"/>
</dbReference>
<evidence type="ECO:0000313" key="1">
    <source>
        <dbReference type="EMBL" id="OMO70290.1"/>
    </source>
</evidence>